<evidence type="ECO:0000313" key="3">
    <source>
        <dbReference type="Proteomes" id="UP000240325"/>
    </source>
</evidence>
<proteinExistence type="predicted"/>
<organism evidence="2">
    <name type="scientific">Bodo saltans virus</name>
    <dbReference type="NCBI Taxonomy" id="2024608"/>
    <lineage>
        <taxon>Viruses</taxon>
        <taxon>Varidnaviria</taxon>
        <taxon>Bamfordvirae</taxon>
        <taxon>Nucleocytoviricota</taxon>
        <taxon>Megaviricetes</taxon>
        <taxon>Imitervirales</taxon>
        <taxon>Mimiviridae</taxon>
        <taxon>Klosneuvirinae</taxon>
        <taxon>Theiavirus</taxon>
        <taxon>Theiavirus salishense</taxon>
    </lineage>
</organism>
<sequence length="400" mass="47353">MSVIKHKSTRLKHLTTVKTLDELHKDMLSKFTDNYKRMEYISKTGDLLVNYYDNISGSYYNSNDNNNEALSEIIEFNDKKKVKPEEKKTQNSISNELKYWNEQSQKTRKAKKQIKKRRNDIVVGNCKSIIELMNESSKQPQNDNENNISKQGNLIDINTNINRATYQDKFLCLIDKNYACSRVKNTKLFTCNQCGVELFLSEGCIICKDCGIIDYIVIENENVNHKDSMNEKQKYPYRKINHLKEKINQFQSKETADVPEEIYDKIYSELKKKRINPELALQRDIKDILKKNRLTLYYEHLQQIYCKITNKPPIVLSREIEETVINMFQSMQESFQRHCPKGRSNFLNYYYVLNKMFKIIGLYDYSDLFTLLKSKDKLRDQDAIWAKICKDMGWSFYSSL</sequence>
<dbReference type="EMBL" id="MF782455">
    <property type="protein sequence ID" value="ATZ80573.1"/>
    <property type="molecule type" value="Genomic_DNA"/>
</dbReference>
<evidence type="ECO:0000313" key="2">
    <source>
        <dbReference type="EMBL" id="ATZ80573.1"/>
    </source>
</evidence>
<reference evidence="2" key="1">
    <citation type="journal article" date="2017" name="Elife">
        <title>The kinetoplastid-infecting Bodo saltans virus (BsV), a window into the most abundant giant viruses in the sea.</title>
        <authorList>
            <person name="Deeg C.M."/>
            <person name="Chow C.-E.T."/>
            <person name="Suttle C.A."/>
        </authorList>
    </citation>
    <scope>NUCLEOTIDE SEQUENCE</scope>
    <source>
        <strain evidence="2">NG1</strain>
    </source>
</reference>
<dbReference type="Pfam" id="PF04947">
    <property type="entry name" value="Pox_VLTF3"/>
    <property type="match status" value="1"/>
</dbReference>
<dbReference type="GO" id="GO:0046782">
    <property type="term" value="P:regulation of viral transcription"/>
    <property type="evidence" value="ECO:0007669"/>
    <property type="project" value="InterPro"/>
</dbReference>
<dbReference type="Proteomes" id="UP000240325">
    <property type="component" value="Segment"/>
</dbReference>
<accession>A0A2H4UUF7</accession>
<keyword evidence="3" id="KW-1185">Reference proteome</keyword>
<name>A0A2H4UUF7_9VIRU</name>
<gene>
    <name evidence="2" type="ORF">BMW23_0526</name>
</gene>
<keyword evidence="1" id="KW-0804">Transcription</keyword>
<evidence type="ECO:0000256" key="1">
    <source>
        <dbReference type="ARBA" id="ARBA00023163"/>
    </source>
</evidence>
<dbReference type="InterPro" id="IPR007031">
    <property type="entry name" value="Poxvirus_VLTF3"/>
</dbReference>
<protein>
    <submittedName>
        <fullName evidence="2">Late transcription factor</fullName>
    </submittedName>
</protein>